<dbReference type="FunCoup" id="A0A0N7KP06">
    <property type="interactions" value="331"/>
</dbReference>
<evidence type="ECO:0000313" key="3">
    <source>
        <dbReference type="Proteomes" id="UP000059680"/>
    </source>
</evidence>
<name>A0A0N7KP06_ORYSJ</name>
<protein>
    <submittedName>
        <fullName evidence="2">Os07g0663750 protein</fullName>
    </submittedName>
</protein>
<dbReference type="InParanoid" id="A0A0N7KP06"/>
<accession>A0A0N7KP06</accession>
<organism evidence="2 3">
    <name type="scientific">Oryza sativa subsp. japonica</name>
    <name type="common">Rice</name>
    <dbReference type="NCBI Taxonomy" id="39947"/>
    <lineage>
        <taxon>Eukaryota</taxon>
        <taxon>Viridiplantae</taxon>
        <taxon>Streptophyta</taxon>
        <taxon>Embryophyta</taxon>
        <taxon>Tracheophyta</taxon>
        <taxon>Spermatophyta</taxon>
        <taxon>Magnoliopsida</taxon>
        <taxon>Liliopsida</taxon>
        <taxon>Poales</taxon>
        <taxon>Poaceae</taxon>
        <taxon>BOP clade</taxon>
        <taxon>Oryzoideae</taxon>
        <taxon>Oryzeae</taxon>
        <taxon>Oryzinae</taxon>
        <taxon>Oryza</taxon>
        <taxon>Oryza sativa</taxon>
    </lineage>
</organism>
<dbReference type="Proteomes" id="UP000059680">
    <property type="component" value="Chromosome 7"/>
</dbReference>
<dbReference type="EMBL" id="AP014963">
    <property type="protein sequence ID" value="BAT03082.1"/>
    <property type="molecule type" value="Genomic_DNA"/>
</dbReference>
<evidence type="ECO:0000256" key="1">
    <source>
        <dbReference type="SAM" id="MobiDB-lite"/>
    </source>
</evidence>
<proteinExistence type="predicted"/>
<feature type="non-terminal residue" evidence="2">
    <location>
        <position position="192"/>
    </location>
</feature>
<dbReference type="AlphaFoldDB" id="A0A0N7KP06"/>
<feature type="region of interest" description="Disordered" evidence="1">
    <location>
        <begin position="25"/>
        <end position="48"/>
    </location>
</feature>
<evidence type="ECO:0000313" key="2">
    <source>
        <dbReference type="EMBL" id="BAT03082.1"/>
    </source>
</evidence>
<dbReference type="Gramene" id="Os07t0663750-00">
    <property type="protein sequence ID" value="Os07t0663750-00"/>
    <property type="gene ID" value="Os07g0663750"/>
</dbReference>
<reference evidence="3" key="1">
    <citation type="journal article" date="2005" name="Nature">
        <title>The map-based sequence of the rice genome.</title>
        <authorList>
            <consortium name="International rice genome sequencing project (IRGSP)"/>
            <person name="Matsumoto T."/>
            <person name="Wu J."/>
            <person name="Kanamori H."/>
            <person name="Katayose Y."/>
            <person name="Fujisawa M."/>
            <person name="Namiki N."/>
            <person name="Mizuno H."/>
            <person name="Yamamoto K."/>
            <person name="Antonio B.A."/>
            <person name="Baba T."/>
            <person name="Sakata K."/>
            <person name="Nagamura Y."/>
            <person name="Aoki H."/>
            <person name="Arikawa K."/>
            <person name="Arita K."/>
            <person name="Bito T."/>
            <person name="Chiden Y."/>
            <person name="Fujitsuka N."/>
            <person name="Fukunaka R."/>
            <person name="Hamada M."/>
            <person name="Harada C."/>
            <person name="Hayashi A."/>
            <person name="Hijishita S."/>
            <person name="Honda M."/>
            <person name="Hosokawa S."/>
            <person name="Ichikawa Y."/>
            <person name="Idonuma A."/>
            <person name="Iijima M."/>
            <person name="Ikeda M."/>
            <person name="Ikeno M."/>
            <person name="Ito K."/>
            <person name="Ito S."/>
            <person name="Ito T."/>
            <person name="Ito Y."/>
            <person name="Ito Y."/>
            <person name="Iwabuchi A."/>
            <person name="Kamiya K."/>
            <person name="Karasawa W."/>
            <person name="Kurita K."/>
            <person name="Katagiri S."/>
            <person name="Kikuta A."/>
            <person name="Kobayashi H."/>
            <person name="Kobayashi N."/>
            <person name="Machita K."/>
            <person name="Maehara T."/>
            <person name="Masukawa M."/>
            <person name="Mizubayashi T."/>
            <person name="Mukai Y."/>
            <person name="Nagasaki H."/>
            <person name="Nagata Y."/>
            <person name="Naito S."/>
            <person name="Nakashima M."/>
            <person name="Nakama Y."/>
            <person name="Nakamichi Y."/>
            <person name="Nakamura M."/>
            <person name="Meguro A."/>
            <person name="Negishi M."/>
            <person name="Ohta I."/>
            <person name="Ohta T."/>
            <person name="Okamoto M."/>
            <person name="Ono N."/>
            <person name="Saji S."/>
            <person name="Sakaguchi M."/>
            <person name="Sakai K."/>
            <person name="Shibata M."/>
            <person name="Shimokawa T."/>
            <person name="Song J."/>
            <person name="Takazaki Y."/>
            <person name="Terasawa K."/>
            <person name="Tsugane M."/>
            <person name="Tsuji K."/>
            <person name="Ueda S."/>
            <person name="Waki K."/>
            <person name="Yamagata H."/>
            <person name="Yamamoto M."/>
            <person name="Yamamoto S."/>
            <person name="Yamane H."/>
            <person name="Yoshiki S."/>
            <person name="Yoshihara R."/>
            <person name="Yukawa K."/>
            <person name="Zhong H."/>
            <person name="Yano M."/>
            <person name="Yuan Q."/>
            <person name="Ouyang S."/>
            <person name="Liu J."/>
            <person name="Jones K.M."/>
            <person name="Gansberger K."/>
            <person name="Moffat K."/>
            <person name="Hill J."/>
            <person name="Bera J."/>
            <person name="Fadrosh D."/>
            <person name="Jin S."/>
            <person name="Johri S."/>
            <person name="Kim M."/>
            <person name="Overton L."/>
            <person name="Reardon M."/>
            <person name="Tsitrin T."/>
            <person name="Vuong H."/>
            <person name="Weaver B."/>
            <person name="Ciecko A."/>
            <person name="Tallon L."/>
            <person name="Jackson J."/>
            <person name="Pai G."/>
            <person name="Aken S.V."/>
            <person name="Utterback T."/>
            <person name="Reidmuller S."/>
            <person name="Feldblyum T."/>
            <person name="Hsiao J."/>
            <person name="Zismann V."/>
            <person name="Iobst S."/>
            <person name="de Vazeille A.R."/>
            <person name="Buell C.R."/>
            <person name="Ying K."/>
            <person name="Li Y."/>
            <person name="Lu T."/>
            <person name="Huang Y."/>
            <person name="Zhao Q."/>
            <person name="Feng Q."/>
            <person name="Zhang L."/>
            <person name="Zhu J."/>
            <person name="Weng Q."/>
            <person name="Mu J."/>
            <person name="Lu Y."/>
            <person name="Fan D."/>
            <person name="Liu Y."/>
            <person name="Guan J."/>
            <person name="Zhang Y."/>
            <person name="Yu S."/>
            <person name="Liu X."/>
            <person name="Zhang Y."/>
            <person name="Hong G."/>
            <person name="Han B."/>
            <person name="Choisne N."/>
            <person name="Demange N."/>
            <person name="Orjeda G."/>
            <person name="Samain S."/>
            <person name="Cattolico L."/>
            <person name="Pelletier E."/>
            <person name="Couloux A."/>
            <person name="Segurens B."/>
            <person name="Wincker P."/>
            <person name="D'Hont A."/>
            <person name="Scarpelli C."/>
            <person name="Weissenbach J."/>
            <person name="Salanoubat M."/>
            <person name="Quetier F."/>
            <person name="Yu Y."/>
            <person name="Kim H.R."/>
            <person name="Rambo T."/>
            <person name="Currie J."/>
            <person name="Collura K."/>
            <person name="Luo M."/>
            <person name="Yang T."/>
            <person name="Ammiraju J.S.S."/>
            <person name="Engler F."/>
            <person name="Soderlund C."/>
            <person name="Wing R.A."/>
            <person name="Palmer L.E."/>
            <person name="de la Bastide M."/>
            <person name="Spiegel L."/>
            <person name="Nascimento L."/>
            <person name="Zutavern T."/>
            <person name="O'Shaughnessy A."/>
            <person name="Dike S."/>
            <person name="Dedhia N."/>
            <person name="Preston R."/>
            <person name="Balija V."/>
            <person name="McCombie W.R."/>
            <person name="Chow T."/>
            <person name="Chen H."/>
            <person name="Chung M."/>
            <person name="Chen C."/>
            <person name="Shaw J."/>
            <person name="Wu H."/>
            <person name="Hsiao K."/>
            <person name="Chao Y."/>
            <person name="Chu M."/>
            <person name="Cheng C."/>
            <person name="Hour A."/>
            <person name="Lee P."/>
            <person name="Lin S."/>
            <person name="Lin Y."/>
            <person name="Liou J."/>
            <person name="Liu S."/>
            <person name="Hsing Y."/>
            <person name="Raghuvanshi S."/>
            <person name="Mohanty A."/>
            <person name="Bharti A.K."/>
            <person name="Gaur A."/>
            <person name="Gupta V."/>
            <person name="Kumar D."/>
            <person name="Ravi V."/>
            <person name="Vij S."/>
            <person name="Kapur A."/>
            <person name="Khurana P."/>
            <person name="Khurana P."/>
            <person name="Khurana J.P."/>
            <person name="Tyagi A.K."/>
            <person name="Gaikwad K."/>
            <person name="Singh A."/>
            <person name="Dalal V."/>
            <person name="Srivastava S."/>
            <person name="Dixit A."/>
            <person name="Pal A.K."/>
            <person name="Ghazi I.A."/>
            <person name="Yadav M."/>
            <person name="Pandit A."/>
            <person name="Bhargava A."/>
            <person name="Sureshbabu K."/>
            <person name="Batra K."/>
            <person name="Sharma T.R."/>
            <person name="Mohapatra T."/>
            <person name="Singh N.K."/>
            <person name="Messing J."/>
            <person name="Nelson A.B."/>
            <person name="Fuks G."/>
            <person name="Kavchok S."/>
            <person name="Keizer G."/>
            <person name="Linton E."/>
            <person name="Llaca V."/>
            <person name="Song R."/>
            <person name="Tanyolac B."/>
            <person name="Young S."/>
            <person name="Ho-Il K."/>
            <person name="Hahn J.H."/>
            <person name="Sangsakoo G."/>
            <person name="Vanavichit A."/>
            <person name="de Mattos Luiz.A.T."/>
            <person name="Zimmer P.D."/>
            <person name="Malone G."/>
            <person name="Dellagostin O."/>
            <person name="de Oliveira A.C."/>
            <person name="Bevan M."/>
            <person name="Bancroft I."/>
            <person name="Minx P."/>
            <person name="Cordum H."/>
            <person name="Wilson R."/>
            <person name="Cheng Z."/>
            <person name="Jin W."/>
            <person name="Jiang J."/>
            <person name="Leong S.A."/>
            <person name="Iwama H."/>
            <person name="Gojobori T."/>
            <person name="Itoh T."/>
            <person name="Niimura Y."/>
            <person name="Fujii Y."/>
            <person name="Habara T."/>
            <person name="Sakai H."/>
            <person name="Sato Y."/>
            <person name="Wilson G."/>
            <person name="Kumar K."/>
            <person name="McCouch S."/>
            <person name="Juretic N."/>
            <person name="Hoen D."/>
            <person name="Wright S."/>
            <person name="Bruskiewich R."/>
            <person name="Bureau T."/>
            <person name="Miyao A."/>
            <person name="Hirochika H."/>
            <person name="Nishikawa T."/>
            <person name="Kadowaki K."/>
            <person name="Sugiura M."/>
            <person name="Burr B."/>
            <person name="Sasaki T."/>
        </authorList>
    </citation>
    <scope>NUCLEOTIDE SEQUENCE [LARGE SCALE GENOMIC DNA]</scope>
    <source>
        <strain evidence="3">cv. Nipponbare</strain>
    </source>
</reference>
<dbReference type="PaxDb" id="39947-A0A0N7KP06"/>
<reference evidence="2 3" key="3">
    <citation type="journal article" date="2013" name="Rice">
        <title>Improvement of the Oryza sativa Nipponbare reference genome using next generation sequence and optical map data.</title>
        <authorList>
            <person name="Kawahara Y."/>
            <person name="de la Bastide M."/>
            <person name="Hamilton J.P."/>
            <person name="Kanamori H."/>
            <person name="McCombie W.R."/>
            <person name="Ouyang S."/>
            <person name="Schwartz D.C."/>
            <person name="Tanaka T."/>
            <person name="Wu J."/>
            <person name="Zhou S."/>
            <person name="Childs K.L."/>
            <person name="Davidson R.M."/>
            <person name="Lin H."/>
            <person name="Quesada-Ocampo L."/>
            <person name="Vaillancourt B."/>
            <person name="Sakai H."/>
            <person name="Lee S.S."/>
            <person name="Kim J."/>
            <person name="Numa H."/>
            <person name="Itoh T."/>
            <person name="Buell C.R."/>
            <person name="Matsumoto T."/>
        </authorList>
    </citation>
    <scope>NUCLEOTIDE SEQUENCE [LARGE SCALE GENOMIC DNA]</scope>
    <source>
        <strain evidence="3">cv. Nipponbare</strain>
    </source>
</reference>
<sequence>HRHRRPGAVRRDGVHPQAVARQRLRRGAHDGDGGCLGDGVQGDVGHGHDARVAGRAEDDAAAAGRHDARGVLDADKRRPGVDRHHAVEVGEVDGRHVVLRHGAHDTGVVVEDVEVAVPLHGEVDGRRDLCLVGDVAARVRGVRAELRCGGVAEVILDIGHDDLGAILDELLGCRFADAASSTGYDSHLASQP</sequence>
<feature type="compositionally biased region" description="Gly residues" evidence="1">
    <location>
        <begin position="33"/>
        <end position="44"/>
    </location>
</feature>
<keyword evidence="3" id="KW-1185">Reference proteome</keyword>
<feature type="non-terminal residue" evidence="2">
    <location>
        <position position="1"/>
    </location>
</feature>
<gene>
    <name evidence="2" type="ordered locus">Os07g0663750</name>
    <name evidence="2" type="ORF">OSNPB_070663750</name>
</gene>
<reference evidence="2 3" key="2">
    <citation type="journal article" date="2013" name="Plant Cell Physiol.">
        <title>Rice Annotation Project Database (RAP-DB): an integrative and interactive database for rice genomics.</title>
        <authorList>
            <person name="Sakai H."/>
            <person name="Lee S.S."/>
            <person name="Tanaka T."/>
            <person name="Numa H."/>
            <person name="Kim J."/>
            <person name="Kawahara Y."/>
            <person name="Wakimoto H."/>
            <person name="Yang C.C."/>
            <person name="Iwamoto M."/>
            <person name="Abe T."/>
            <person name="Yamada Y."/>
            <person name="Muto A."/>
            <person name="Inokuchi H."/>
            <person name="Ikemura T."/>
            <person name="Matsumoto T."/>
            <person name="Sasaki T."/>
            <person name="Itoh T."/>
        </authorList>
    </citation>
    <scope>NUCLEOTIDE SEQUENCE [LARGE SCALE GENOMIC DNA]</scope>
    <source>
        <strain evidence="3">cv. Nipponbare</strain>
    </source>
</reference>